<dbReference type="GO" id="GO:0006281">
    <property type="term" value="P:DNA repair"/>
    <property type="evidence" value="ECO:0007669"/>
    <property type="project" value="InterPro"/>
</dbReference>
<gene>
    <name evidence="4" type="ORF">E5676_scaffold2030G00550</name>
</gene>
<dbReference type="CDD" id="cd09272">
    <property type="entry name" value="RNase_HI_RT_Ty1"/>
    <property type="match status" value="1"/>
</dbReference>
<dbReference type="InterPro" id="IPR012340">
    <property type="entry name" value="NA-bd_OB-fold"/>
</dbReference>
<name>A0A5D3DZ11_CUCMM</name>
<dbReference type="PROSITE" id="PS50160">
    <property type="entry name" value="DNA_LIGASE_A3"/>
    <property type="match status" value="1"/>
</dbReference>
<evidence type="ECO:0000313" key="5">
    <source>
        <dbReference type="Proteomes" id="UP000321947"/>
    </source>
</evidence>
<dbReference type="Pfam" id="PF01068">
    <property type="entry name" value="DNA_ligase_A_M"/>
    <property type="match status" value="1"/>
</dbReference>
<dbReference type="EMBL" id="SSTD01002097">
    <property type="protein sequence ID" value="TYK28629.1"/>
    <property type="molecule type" value="Genomic_DNA"/>
</dbReference>
<sequence length="380" mass="43296">MGFELEIKDLGNLKYFLGKEIARSKEGIVSQRKYTLDLLAETSMLGDRPTDTPIEFNAKLENSGERFPIDKEKHQRQSRPGEHCQSRLGEHCQSIHAAPYKDRMKVVFKSNSRKSTSGCYTFVWGNLVILRSKKQRVVARSNVEAEYRATSLGICEEIWLQKVLFDLSSEVTKHVEIDRHFIKERLDNRSICILYIPLCQQVADALTKGLLGLPLRDRRKYLKDLFGDGRLGYFEYAKEISIEKDDACLNCESTLIKLNCFLGDAFHSSCEGIMVKSLDVDAGYFPSKRTDTWLKVKRDYLEGLNDSLDLVPIGAWHGNGRKAGWFSPFLMACYNPGTGEFQSVCRVMSGFSDAFYIEVQLLNSIGFVLLQFNDAQSRKT</sequence>
<dbReference type="Gene3D" id="2.40.50.140">
    <property type="entry name" value="Nucleic acid-binding proteins"/>
    <property type="match status" value="1"/>
</dbReference>
<dbReference type="GO" id="GO:0003910">
    <property type="term" value="F:DNA ligase (ATP) activity"/>
    <property type="evidence" value="ECO:0007669"/>
    <property type="project" value="InterPro"/>
</dbReference>
<proteinExistence type="inferred from homology"/>
<dbReference type="InterPro" id="IPR012310">
    <property type="entry name" value="DNA_ligase_ATP-dep_cent"/>
</dbReference>
<protein>
    <submittedName>
        <fullName evidence="4">DNA ligase 1 isoform X3</fullName>
    </submittedName>
</protein>
<accession>A0A5D3DZ11</accession>
<dbReference type="Gene3D" id="3.30.1490.70">
    <property type="match status" value="1"/>
</dbReference>
<evidence type="ECO:0000256" key="2">
    <source>
        <dbReference type="ARBA" id="ARBA00022598"/>
    </source>
</evidence>
<evidence type="ECO:0000256" key="1">
    <source>
        <dbReference type="ARBA" id="ARBA00007572"/>
    </source>
</evidence>
<comment type="caution">
    <text evidence="4">The sequence shown here is derived from an EMBL/GenBank/DDBJ whole genome shotgun (WGS) entry which is preliminary data.</text>
</comment>
<evidence type="ECO:0000313" key="4">
    <source>
        <dbReference type="EMBL" id="TYK28629.1"/>
    </source>
</evidence>
<keyword evidence="2 4" id="KW-0436">Ligase</keyword>
<feature type="domain" description="ATP-dependent DNA ligase family profile" evidence="3">
    <location>
        <begin position="196"/>
        <end position="335"/>
    </location>
</feature>
<dbReference type="GO" id="GO:0006273">
    <property type="term" value="P:lagging strand elongation"/>
    <property type="evidence" value="ECO:0007669"/>
    <property type="project" value="TreeGrafter"/>
</dbReference>
<dbReference type="GO" id="GO:0005524">
    <property type="term" value="F:ATP binding"/>
    <property type="evidence" value="ECO:0007669"/>
    <property type="project" value="InterPro"/>
</dbReference>
<dbReference type="PANTHER" id="PTHR45674">
    <property type="entry name" value="DNA LIGASE 1/3 FAMILY MEMBER"/>
    <property type="match status" value="1"/>
</dbReference>
<dbReference type="InterPro" id="IPR050191">
    <property type="entry name" value="ATP-dep_DNA_ligase"/>
</dbReference>
<dbReference type="SUPFAM" id="SSF56091">
    <property type="entry name" value="DNA ligase/mRNA capping enzyme, catalytic domain"/>
    <property type="match status" value="1"/>
</dbReference>
<dbReference type="Proteomes" id="UP000321947">
    <property type="component" value="Unassembled WGS sequence"/>
</dbReference>
<dbReference type="GO" id="GO:0006310">
    <property type="term" value="P:DNA recombination"/>
    <property type="evidence" value="ECO:0007669"/>
    <property type="project" value="InterPro"/>
</dbReference>
<evidence type="ECO:0000259" key="3">
    <source>
        <dbReference type="PROSITE" id="PS50160"/>
    </source>
</evidence>
<dbReference type="AlphaFoldDB" id="A0A5D3DZ11"/>
<comment type="similarity">
    <text evidence="1">Belongs to the ATP-dependent DNA ligase family.</text>
</comment>
<organism evidence="4 5">
    <name type="scientific">Cucumis melo var. makuwa</name>
    <name type="common">Oriental melon</name>
    <dbReference type="NCBI Taxonomy" id="1194695"/>
    <lineage>
        <taxon>Eukaryota</taxon>
        <taxon>Viridiplantae</taxon>
        <taxon>Streptophyta</taxon>
        <taxon>Embryophyta</taxon>
        <taxon>Tracheophyta</taxon>
        <taxon>Spermatophyta</taxon>
        <taxon>Magnoliopsida</taxon>
        <taxon>eudicotyledons</taxon>
        <taxon>Gunneridae</taxon>
        <taxon>Pentapetalae</taxon>
        <taxon>rosids</taxon>
        <taxon>fabids</taxon>
        <taxon>Cucurbitales</taxon>
        <taxon>Cucurbitaceae</taxon>
        <taxon>Benincaseae</taxon>
        <taxon>Cucumis</taxon>
    </lineage>
</organism>
<reference evidence="4 5" key="1">
    <citation type="submission" date="2019-08" db="EMBL/GenBank/DDBJ databases">
        <title>Draft genome sequences of two oriental melons (Cucumis melo L. var makuwa).</title>
        <authorList>
            <person name="Kwon S.-Y."/>
        </authorList>
    </citation>
    <scope>NUCLEOTIDE SEQUENCE [LARGE SCALE GENOMIC DNA]</scope>
    <source>
        <strain evidence="5">cv. Chang Bougi</strain>
        <tissue evidence="4">Leaf</tissue>
    </source>
</reference>
<dbReference type="PANTHER" id="PTHR45674:SF9">
    <property type="entry name" value="DNA LIGASE 3"/>
    <property type="match status" value="1"/>
</dbReference>
<dbReference type="SUPFAM" id="SSF50249">
    <property type="entry name" value="Nucleic acid-binding proteins"/>
    <property type="match status" value="1"/>
</dbReference>